<keyword evidence="4 8" id="KW-0812">Transmembrane</keyword>
<dbReference type="Pfam" id="PF07715">
    <property type="entry name" value="Plug"/>
    <property type="match status" value="1"/>
</dbReference>
<dbReference type="Gene3D" id="2.170.130.10">
    <property type="entry name" value="TonB-dependent receptor, plug domain"/>
    <property type="match status" value="1"/>
</dbReference>
<protein>
    <submittedName>
        <fullName evidence="12">SusC/RagA family TonB-linked outer membrane protein</fullName>
    </submittedName>
</protein>
<comment type="caution">
    <text evidence="12">The sequence shown here is derived from an EMBL/GenBank/DDBJ whole genome shotgun (WGS) entry which is preliminary data.</text>
</comment>
<comment type="similarity">
    <text evidence="8 9">Belongs to the TonB-dependent receptor family.</text>
</comment>
<evidence type="ECO:0000256" key="6">
    <source>
        <dbReference type="ARBA" id="ARBA00023136"/>
    </source>
</evidence>
<name>A0AAD2YIM7_PARDI</name>
<evidence type="ECO:0000256" key="5">
    <source>
        <dbReference type="ARBA" id="ARBA00023077"/>
    </source>
</evidence>
<dbReference type="Pfam" id="PF00593">
    <property type="entry name" value="TonB_dep_Rec_b-barrel"/>
    <property type="match status" value="1"/>
</dbReference>
<dbReference type="EMBL" id="AGZN01000018">
    <property type="protein sequence ID" value="EKN27918.1"/>
    <property type="molecule type" value="Genomic_DNA"/>
</dbReference>
<feature type="non-terminal residue" evidence="12">
    <location>
        <position position="1"/>
    </location>
</feature>
<dbReference type="InterPro" id="IPR037066">
    <property type="entry name" value="Plug_dom_sf"/>
</dbReference>
<reference evidence="12 13" key="1">
    <citation type="submission" date="2012-02" db="EMBL/GenBank/DDBJ databases">
        <title>The Genome Sequence of Parabacteroides distasonis CL09T03C24.</title>
        <authorList>
            <consortium name="The Broad Institute Genome Sequencing Platform"/>
            <person name="Earl A."/>
            <person name="Ward D."/>
            <person name="Feldgarden M."/>
            <person name="Gevers D."/>
            <person name="Zitomersky N.L."/>
            <person name="Coyne M.J."/>
            <person name="Comstock L.E."/>
            <person name="Young S.K."/>
            <person name="Zeng Q."/>
            <person name="Gargeya S."/>
            <person name="Fitzgerald M."/>
            <person name="Haas B."/>
            <person name="Abouelleil A."/>
            <person name="Alvarado L."/>
            <person name="Arachchi H.M."/>
            <person name="Berlin A."/>
            <person name="Chapman S.B."/>
            <person name="Gearin G."/>
            <person name="Goldberg J."/>
            <person name="Griggs A."/>
            <person name="Gujja S."/>
            <person name="Hansen M."/>
            <person name="Heiman D."/>
            <person name="Howarth C."/>
            <person name="Larimer J."/>
            <person name="Lui A."/>
            <person name="MacDonald P.J.P."/>
            <person name="McCowen C."/>
            <person name="Montmayeur A."/>
            <person name="Murphy C."/>
            <person name="Neiman D."/>
            <person name="Pearson M."/>
            <person name="Priest M."/>
            <person name="Roberts A."/>
            <person name="Saif S."/>
            <person name="Shea T."/>
            <person name="Sisk P."/>
            <person name="Stolte C."/>
            <person name="Sykes S."/>
            <person name="Wortman J."/>
            <person name="Nusbaum C."/>
            <person name="Birren B."/>
        </authorList>
    </citation>
    <scope>NUCLEOTIDE SEQUENCE [LARGE SCALE GENOMIC DNA]</scope>
    <source>
        <strain evidence="12 13">CL09T03C24</strain>
    </source>
</reference>
<keyword evidence="3 8" id="KW-1134">Transmembrane beta strand</keyword>
<evidence type="ECO:0000313" key="13">
    <source>
        <dbReference type="Proteomes" id="UP000006262"/>
    </source>
</evidence>
<evidence type="ECO:0000259" key="10">
    <source>
        <dbReference type="Pfam" id="PF00593"/>
    </source>
</evidence>
<keyword evidence="2 8" id="KW-0813">Transport</keyword>
<evidence type="ECO:0000256" key="1">
    <source>
        <dbReference type="ARBA" id="ARBA00004571"/>
    </source>
</evidence>
<evidence type="ECO:0000256" key="2">
    <source>
        <dbReference type="ARBA" id="ARBA00022448"/>
    </source>
</evidence>
<dbReference type="FunFam" id="2.170.130.10:FF:000023">
    <property type="entry name" value="SusC/RagA family TonB-linked outer membrane protein"/>
    <property type="match status" value="1"/>
</dbReference>
<proteinExistence type="inferred from homology"/>
<dbReference type="InterPro" id="IPR012910">
    <property type="entry name" value="Plug_dom"/>
</dbReference>
<dbReference type="NCBIfam" id="TIGR04056">
    <property type="entry name" value="OMP_RagA_SusC"/>
    <property type="match status" value="1"/>
</dbReference>
<keyword evidence="7 8" id="KW-0998">Cell outer membrane</keyword>
<evidence type="ECO:0000256" key="9">
    <source>
        <dbReference type="RuleBase" id="RU003357"/>
    </source>
</evidence>
<gene>
    <name evidence="12" type="ORF">HMPREF1059_02019</name>
</gene>
<accession>A0AAD2YIM7</accession>
<evidence type="ECO:0000256" key="4">
    <source>
        <dbReference type="ARBA" id="ARBA00022692"/>
    </source>
</evidence>
<dbReference type="InterPro" id="IPR023997">
    <property type="entry name" value="TonB-dep_OMP_SusC/RagA_CS"/>
</dbReference>
<dbReference type="NCBIfam" id="TIGR04057">
    <property type="entry name" value="SusC_RagA_signa"/>
    <property type="match status" value="1"/>
</dbReference>
<organism evidence="12 13">
    <name type="scientific">Parabacteroides distasonis CL09T03C24</name>
    <dbReference type="NCBI Taxonomy" id="999417"/>
    <lineage>
        <taxon>Bacteria</taxon>
        <taxon>Pseudomonadati</taxon>
        <taxon>Bacteroidota</taxon>
        <taxon>Bacteroidia</taxon>
        <taxon>Bacteroidales</taxon>
        <taxon>Tannerellaceae</taxon>
        <taxon>Parabacteroides</taxon>
    </lineage>
</organism>
<evidence type="ECO:0000313" key="12">
    <source>
        <dbReference type="EMBL" id="EKN27918.1"/>
    </source>
</evidence>
<dbReference type="PROSITE" id="PS52016">
    <property type="entry name" value="TONB_DEPENDENT_REC_3"/>
    <property type="match status" value="1"/>
</dbReference>
<sequence length="984" mass="108347">SAKTLVFSYVGMVAKEVPIEPVMKVELQSGAQNLSEVVITAMGISKEKKALGYAVQDIKSDELTQAANSSLSGALQGKVSGLEIKPSSGMPGASSQITIRGARSFTGDNSPLYVVDGMPISSAADMSTYDSVSGADYANRAVDIDPNDIESINILKGQAASALYGIRASNGVIVITTKSGKGAKKGKPQVSFSSNLSFDKISRKPHLQNIYAQGSNGKFNPNASTSWGPKISELPNDPTYGGNTDNTYTKQSGKHEGMYYVPQRANAGMDPWTTPQIYDNIGEFFDLGTTWNNSLNVAQALDRGSYSFSLGSTTQDGIVPTTGMDRYNVKLTAESRLEEHWTTGFSGNFVNSKIQKSTGANDGIVATVYPAPAHYDLAGIPSHYANNLYQQNTYRGTGGFDAAYWSVNNNEFTEKTNRFFGNAYVNFGTKFNTENHKLDVKYQMGVDAYTTHYQDIWGYGHANGKGQIENSGWTTTTFNSLLTATYAWKISEAWDFDALLGNEIVQDNNKYYWQYGGTYNFPGWNHINNTVTKDNEEKQSSQRTVGFFGSLSASYKNMLYLNVTGRNDYVSTMPAGNRSFFYPSVSVGWILTELEPLKNEIVNYAKIRASYAEVGQAGKYYQNYYTTPSFGGGFYSGTPLMYPIDSQNAFTEYGIVYDPNLKPQNTRSYELGADISFFNNLVSINYTYSRQNVKDQIFEVPLASSTGSSSFMTNGGKIHTNAHELTVNINPIRLKNVDWNIGINWSKIDNYVDELAPGVESIFLGGFTTPQVRAGIGDKFPVIYGVSYARDDNGNLIVDEDGVPMAGKDDVIGKVSPDFILGFNTNLRLWKFNISAVFDWKQGGQIYCGTNGLLDMYGVSKNTENREGSFLVEGVKEDGSKNTTPISGANEMQHYYETINNINESSVYNSSFIKLRELAVSYPVFQKKWLEVNLNVFARNILVWSELANIDPESTQGNTNMAGSFERFSLPTTSSYGFGLNVKF</sequence>
<dbReference type="Proteomes" id="UP000006262">
    <property type="component" value="Unassembled WGS sequence"/>
</dbReference>
<keyword evidence="5 9" id="KW-0798">TonB box</keyword>
<feature type="domain" description="TonB-dependent receptor-like beta-barrel" evidence="10">
    <location>
        <begin position="385"/>
        <end position="775"/>
    </location>
</feature>
<dbReference type="SUPFAM" id="SSF56935">
    <property type="entry name" value="Porins"/>
    <property type="match status" value="1"/>
</dbReference>
<evidence type="ECO:0000259" key="11">
    <source>
        <dbReference type="Pfam" id="PF07715"/>
    </source>
</evidence>
<evidence type="ECO:0000256" key="7">
    <source>
        <dbReference type="ARBA" id="ARBA00023237"/>
    </source>
</evidence>
<evidence type="ECO:0000256" key="3">
    <source>
        <dbReference type="ARBA" id="ARBA00022452"/>
    </source>
</evidence>
<dbReference type="InterPro" id="IPR036942">
    <property type="entry name" value="Beta-barrel_TonB_sf"/>
</dbReference>
<comment type="subcellular location">
    <subcellularLocation>
        <location evidence="1 8">Cell outer membrane</location>
        <topology evidence="1 8">Multi-pass membrane protein</topology>
    </subcellularLocation>
</comment>
<keyword evidence="6 8" id="KW-0472">Membrane</keyword>
<dbReference type="InterPro" id="IPR039426">
    <property type="entry name" value="TonB-dep_rcpt-like"/>
</dbReference>
<dbReference type="GO" id="GO:0009279">
    <property type="term" value="C:cell outer membrane"/>
    <property type="evidence" value="ECO:0007669"/>
    <property type="project" value="UniProtKB-SubCell"/>
</dbReference>
<dbReference type="InterPro" id="IPR023996">
    <property type="entry name" value="TonB-dep_OMP_SusC/RagA"/>
</dbReference>
<evidence type="ECO:0000256" key="8">
    <source>
        <dbReference type="PROSITE-ProRule" id="PRU01360"/>
    </source>
</evidence>
<dbReference type="AlphaFoldDB" id="A0AAD2YIM7"/>
<dbReference type="InterPro" id="IPR000531">
    <property type="entry name" value="Beta-barrel_TonB"/>
</dbReference>
<feature type="domain" description="TonB-dependent receptor plug" evidence="11">
    <location>
        <begin position="49"/>
        <end position="172"/>
    </location>
</feature>
<dbReference type="Gene3D" id="2.40.170.20">
    <property type="entry name" value="TonB-dependent receptor, beta-barrel domain"/>
    <property type="match status" value="1"/>
</dbReference>